<dbReference type="Pfam" id="PF12661">
    <property type="entry name" value="hEGF"/>
    <property type="match status" value="1"/>
</dbReference>
<proteinExistence type="predicted"/>
<dbReference type="AlphaFoldDB" id="A0AAE0QTG4"/>
<dbReference type="InterPro" id="IPR013032">
    <property type="entry name" value="EGF-like_CS"/>
</dbReference>
<evidence type="ECO:0000256" key="2">
    <source>
        <dbReference type="ARBA" id="ARBA00022473"/>
    </source>
</evidence>
<feature type="domain" description="EGF-like" evidence="20">
    <location>
        <begin position="445"/>
        <end position="481"/>
    </location>
</feature>
<keyword evidence="5 18" id="KW-0732">Signal</keyword>
<dbReference type="InterPro" id="IPR011651">
    <property type="entry name" value="Notch_ligand_N"/>
</dbReference>
<evidence type="ECO:0000256" key="18">
    <source>
        <dbReference type="RuleBase" id="RU280815"/>
    </source>
</evidence>
<dbReference type="InterPro" id="IPR009030">
    <property type="entry name" value="Growth_fac_rcpt_cys_sf"/>
</dbReference>
<evidence type="ECO:0000256" key="15">
    <source>
        <dbReference type="ARBA" id="ARBA00023180"/>
    </source>
</evidence>
<evidence type="ECO:0000256" key="1">
    <source>
        <dbReference type="ARBA" id="ARBA00004479"/>
    </source>
</evidence>
<dbReference type="FunFam" id="2.10.25.10:FF:000004">
    <property type="entry name" value="Neurogenic locus notch 1"/>
    <property type="match status" value="1"/>
</dbReference>
<dbReference type="PANTHER" id="PTHR24049">
    <property type="entry name" value="CRUMBS FAMILY MEMBER"/>
    <property type="match status" value="1"/>
</dbReference>
<evidence type="ECO:0000256" key="19">
    <source>
        <dbReference type="SAM" id="Phobius"/>
    </source>
</evidence>
<feature type="domain" description="EGF-like" evidence="20">
    <location>
        <begin position="330"/>
        <end position="366"/>
    </location>
</feature>
<feature type="domain" description="EGF-like" evidence="20">
    <location>
        <begin position="290"/>
        <end position="328"/>
    </location>
</feature>
<sequence>TSETYIGYLLQSCLLFWQTMRKMANFLSTCMFILISSHLVDSSGVFELKVHSFTTPGEVCKDSQNCLIFFRVCLKHSQYVMLADPRCAYGSGRTANLSAEPSSIASSAPIKINFTFKWPSTFSVIIEAWHADASSDQSTENLSNRISFLATKRSLTAGENSLQDERLGEKSELRYSYHVMCDEFYYGESCSDYCRPRNDTFGHYTCDSAGQMICLAGWKGEYCTKPICSPGCSEKNGDCKTPGECKCRLGWQGPFCDECQRHPGCVHGTCDQPFQCNCKEGWGGLFCDQDLNFCTNHKPCKNDATCTNTGQGSYTCTCKPGFTGTNCEIETNECNSNPCKNSGSCNDLVNDYSCTCPQGFYGKNCEVSAMTCADTPCFNRGTCVETATGSYSCRCLPGYIGSNCEKKIDRCSSDPCANGGQCLDLGHRVMCQCRPGFKGLRCEINIDECARNPCRNAGTCVDGINDYTCKCTLGFTGKDCNARTDTCSLLRCKNGGKCYTHFSGPVCDCPPGFMGPRCEYTQPTTNPPASPSFPVALAVSFTLVLITLMLVLCAAIILLKQMRRGNESVFSAVRNDLDTINNRNSVISNTQCSYKEKEAFLIPGGPFKVSNKDAAFSSGIMDTLCNDKANIKQKMLEYNLAKDEKNTKDKLDLKNSESSILVPPLSFSKGDLYHPVYIIPEPCVFATE</sequence>
<dbReference type="Pfam" id="PF21700">
    <property type="entry name" value="EGF_DL_JAG"/>
    <property type="match status" value="1"/>
</dbReference>
<dbReference type="GO" id="GO:0048513">
    <property type="term" value="P:animal organ development"/>
    <property type="evidence" value="ECO:0007669"/>
    <property type="project" value="UniProtKB-ARBA"/>
</dbReference>
<dbReference type="PROSITE" id="PS00010">
    <property type="entry name" value="ASX_HYDROXYL"/>
    <property type="match status" value="2"/>
</dbReference>
<accession>A0AAE0QTG4</accession>
<keyword evidence="13 18" id="KW-0472">Membrane</keyword>
<evidence type="ECO:0000256" key="3">
    <source>
        <dbReference type="ARBA" id="ARBA00022536"/>
    </source>
</evidence>
<dbReference type="Pfam" id="PF07657">
    <property type="entry name" value="MNNL"/>
    <property type="match status" value="1"/>
</dbReference>
<feature type="disulfide bond" evidence="17">
    <location>
        <begin position="181"/>
        <end position="190"/>
    </location>
</feature>
<feature type="disulfide bond" evidence="16">
    <location>
        <begin position="509"/>
        <end position="518"/>
    </location>
</feature>
<dbReference type="Gene3D" id="2.60.40.3510">
    <property type="match status" value="1"/>
</dbReference>
<dbReference type="FunFam" id="2.10.25.10:FF:000368">
    <property type="entry name" value="Delta-like 3 (Drosophila), isoform CRA_b"/>
    <property type="match status" value="1"/>
</dbReference>
<evidence type="ECO:0000256" key="9">
    <source>
        <dbReference type="ARBA" id="ARBA00022843"/>
    </source>
</evidence>
<feature type="disulfide bond" evidence="16">
    <location>
        <begin position="433"/>
        <end position="442"/>
    </location>
</feature>
<dbReference type="FunFam" id="2.10.25.10:FF:000012">
    <property type="entry name" value="Delta-like protein"/>
    <property type="match status" value="2"/>
</dbReference>
<dbReference type="InterPro" id="IPR018097">
    <property type="entry name" value="EGF_Ca-bd_CS"/>
</dbReference>
<dbReference type="InterPro" id="IPR051022">
    <property type="entry name" value="Notch_Cell-Fate_Det"/>
</dbReference>
<comment type="subcellular location">
    <subcellularLocation>
        <location evidence="1 18">Membrane</location>
        <topology evidence="1 18">Single-pass type I membrane protein</topology>
    </subcellularLocation>
</comment>
<dbReference type="PROSITE" id="PS51051">
    <property type="entry name" value="DSL"/>
    <property type="match status" value="1"/>
</dbReference>
<feature type="domain" description="EGF-like" evidence="20">
    <location>
        <begin position="483"/>
        <end position="519"/>
    </location>
</feature>
<keyword evidence="2 18" id="KW-0217">Developmental protein</keyword>
<feature type="transmembrane region" description="Helical" evidence="19">
    <location>
        <begin position="535"/>
        <end position="559"/>
    </location>
</feature>
<dbReference type="PROSITE" id="PS00022">
    <property type="entry name" value="EGF_1"/>
    <property type="match status" value="7"/>
</dbReference>
<feature type="domain" description="EGF-like" evidence="20">
    <location>
        <begin position="368"/>
        <end position="405"/>
    </location>
</feature>
<evidence type="ECO:0000313" key="23">
    <source>
        <dbReference type="Proteomes" id="UP001274896"/>
    </source>
</evidence>
<dbReference type="InterPro" id="IPR001774">
    <property type="entry name" value="DSL"/>
</dbReference>
<dbReference type="Proteomes" id="UP001274896">
    <property type="component" value="Unassembled WGS sequence"/>
</dbReference>
<evidence type="ECO:0000256" key="5">
    <source>
        <dbReference type="ARBA" id="ARBA00022729"/>
    </source>
</evidence>
<dbReference type="InterPro" id="IPR000152">
    <property type="entry name" value="EGF-type_Asp/Asn_hydroxyl_site"/>
</dbReference>
<feature type="domain" description="DSL" evidence="21">
    <location>
        <begin position="179"/>
        <end position="223"/>
    </location>
</feature>
<evidence type="ECO:0000256" key="14">
    <source>
        <dbReference type="ARBA" id="ARBA00023157"/>
    </source>
</evidence>
<dbReference type="CDD" id="cd00054">
    <property type="entry name" value="EGF_CA"/>
    <property type="match status" value="5"/>
</dbReference>
<dbReference type="SMART" id="SM00181">
    <property type="entry name" value="EGF"/>
    <property type="match status" value="8"/>
</dbReference>
<dbReference type="Gene3D" id="2.10.25.140">
    <property type="match status" value="1"/>
</dbReference>
<keyword evidence="12 18" id="KW-1133">Transmembrane helix</keyword>
<keyword evidence="9" id="KW-0832">Ubl conjugation</keyword>
<keyword evidence="7" id="KW-0221">Differentiation</keyword>
<evidence type="ECO:0000256" key="4">
    <source>
        <dbReference type="ARBA" id="ARBA00022692"/>
    </source>
</evidence>
<dbReference type="PROSITE" id="PS01187">
    <property type="entry name" value="EGF_CA"/>
    <property type="match status" value="2"/>
</dbReference>
<feature type="disulfide bond" evidence="16">
    <location>
        <begin position="356"/>
        <end position="365"/>
    </location>
</feature>
<dbReference type="PROSITE" id="PS01186">
    <property type="entry name" value="EGF_2"/>
    <property type="match status" value="7"/>
</dbReference>
<feature type="disulfide bond" evidence="17">
    <location>
        <begin position="194"/>
        <end position="206"/>
    </location>
</feature>
<feature type="non-terminal residue" evidence="22">
    <location>
        <position position="688"/>
    </location>
</feature>
<gene>
    <name evidence="22" type="ORF">QTP70_025888</name>
</gene>
<keyword evidence="23" id="KW-1185">Reference proteome</keyword>
<dbReference type="EMBL" id="JAUCMX010000011">
    <property type="protein sequence ID" value="KAK3531655.1"/>
    <property type="molecule type" value="Genomic_DNA"/>
</dbReference>
<keyword evidence="10" id="KW-0524">Neurogenesis</keyword>
<protein>
    <recommendedName>
        <fullName evidence="18">Delta-like protein</fullName>
    </recommendedName>
</protein>
<dbReference type="PRINTS" id="PR00010">
    <property type="entry name" value="EGFBLOOD"/>
</dbReference>
<dbReference type="Gene3D" id="2.10.25.10">
    <property type="entry name" value="Laminin"/>
    <property type="match status" value="7"/>
</dbReference>
<evidence type="ECO:0000256" key="17">
    <source>
        <dbReference type="PROSITE-ProRule" id="PRU00377"/>
    </source>
</evidence>
<evidence type="ECO:0000256" key="6">
    <source>
        <dbReference type="ARBA" id="ARBA00022737"/>
    </source>
</evidence>
<name>A0AAE0QTG4_9TELE</name>
<dbReference type="GO" id="GO:0007417">
    <property type="term" value="P:central nervous system development"/>
    <property type="evidence" value="ECO:0007669"/>
    <property type="project" value="UniProtKB-ARBA"/>
</dbReference>
<dbReference type="FunFam" id="2.10.25.10:FF:000064">
    <property type="entry name" value="Delta-like protein"/>
    <property type="match status" value="1"/>
</dbReference>
<feature type="disulfide bond" evidence="17">
    <location>
        <begin position="214"/>
        <end position="223"/>
    </location>
</feature>
<keyword evidence="8" id="KW-0106">Calcium</keyword>
<dbReference type="PROSITE" id="PS50026">
    <property type="entry name" value="EGF_3"/>
    <property type="match status" value="6"/>
</dbReference>
<feature type="domain" description="EGF-like" evidence="20">
    <location>
        <begin position="407"/>
        <end position="443"/>
    </location>
</feature>
<keyword evidence="15" id="KW-0325">Glycoprotein</keyword>
<feature type="disulfide bond" evidence="16">
    <location>
        <begin position="318"/>
        <end position="327"/>
    </location>
</feature>
<dbReference type="GO" id="GO:0007219">
    <property type="term" value="P:Notch signaling pathway"/>
    <property type="evidence" value="ECO:0007669"/>
    <property type="project" value="UniProtKB-KW"/>
</dbReference>
<evidence type="ECO:0000256" key="8">
    <source>
        <dbReference type="ARBA" id="ARBA00022837"/>
    </source>
</evidence>
<organism evidence="22 23">
    <name type="scientific">Hemibagrus guttatus</name>
    <dbReference type="NCBI Taxonomy" id="175788"/>
    <lineage>
        <taxon>Eukaryota</taxon>
        <taxon>Metazoa</taxon>
        <taxon>Chordata</taxon>
        <taxon>Craniata</taxon>
        <taxon>Vertebrata</taxon>
        <taxon>Euteleostomi</taxon>
        <taxon>Actinopterygii</taxon>
        <taxon>Neopterygii</taxon>
        <taxon>Teleostei</taxon>
        <taxon>Ostariophysi</taxon>
        <taxon>Siluriformes</taxon>
        <taxon>Bagridae</taxon>
        <taxon>Hemibagrus</taxon>
    </lineage>
</organism>
<evidence type="ECO:0000256" key="12">
    <source>
        <dbReference type="ARBA" id="ARBA00022989"/>
    </source>
</evidence>
<feature type="non-terminal residue" evidence="22">
    <location>
        <position position="1"/>
    </location>
</feature>
<comment type="caution">
    <text evidence="22">The sequence shown here is derived from an EMBL/GenBank/DDBJ whole genome shotgun (WGS) entry which is preliminary data.</text>
</comment>
<evidence type="ECO:0000259" key="21">
    <source>
        <dbReference type="PROSITE" id="PS51051"/>
    </source>
</evidence>
<comment type="function">
    <text evidence="18">Putative Notch ligand involved in the mediation of Notch signaling.</text>
</comment>
<dbReference type="FunFam" id="2.10.25.140:FF:000001">
    <property type="entry name" value="Delta-like protein"/>
    <property type="match status" value="1"/>
</dbReference>
<comment type="caution">
    <text evidence="16">Lacks conserved residue(s) required for the propagation of feature annotation.</text>
</comment>
<feature type="disulfide bond" evidence="16">
    <location>
        <begin position="395"/>
        <end position="404"/>
    </location>
</feature>
<reference evidence="22" key="1">
    <citation type="submission" date="2023-06" db="EMBL/GenBank/DDBJ databases">
        <title>Male Hemibagrus guttatus genome.</title>
        <authorList>
            <person name="Bian C."/>
        </authorList>
    </citation>
    <scope>NUCLEOTIDE SEQUENCE</scope>
    <source>
        <strain evidence="22">Male_cb2023</strain>
        <tissue evidence="22">Muscle</tissue>
    </source>
</reference>
<dbReference type="FunFam" id="2.10.25.10:FF:000018">
    <property type="entry name" value="Delta-like 1"/>
    <property type="match status" value="1"/>
</dbReference>
<evidence type="ECO:0000313" key="22">
    <source>
        <dbReference type="EMBL" id="KAK3531655.1"/>
    </source>
</evidence>
<evidence type="ECO:0000256" key="13">
    <source>
        <dbReference type="ARBA" id="ARBA00023136"/>
    </source>
</evidence>
<feature type="disulfide bond" evidence="16">
    <location>
        <begin position="471"/>
        <end position="480"/>
    </location>
</feature>
<dbReference type="Pfam" id="PF00008">
    <property type="entry name" value="EGF"/>
    <property type="match status" value="5"/>
</dbReference>
<dbReference type="GO" id="GO:0030154">
    <property type="term" value="P:cell differentiation"/>
    <property type="evidence" value="ECO:0007669"/>
    <property type="project" value="UniProtKB-KW"/>
</dbReference>
<dbReference type="GO" id="GO:0016020">
    <property type="term" value="C:membrane"/>
    <property type="evidence" value="ECO:0007669"/>
    <property type="project" value="UniProtKB-SubCell"/>
</dbReference>
<dbReference type="SUPFAM" id="SSF57184">
    <property type="entry name" value="Growth factor receptor domain"/>
    <property type="match status" value="1"/>
</dbReference>
<evidence type="ECO:0000259" key="20">
    <source>
        <dbReference type="PROSITE" id="PS50026"/>
    </source>
</evidence>
<dbReference type="SMART" id="SM00051">
    <property type="entry name" value="DSL"/>
    <property type="match status" value="1"/>
</dbReference>
<keyword evidence="6 18" id="KW-0677">Repeat</keyword>
<evidence type="ECO:0000256" key="7">
    <source>
        <dbReference type="ARBA" id="ARBA00022782"/>
    </source>
</evidence>
<keyword evidence="3 16" id="KW-0245">EGF-like domain</keyword>
<dbReference type="GO" id="GO:0005509">
    <property type="term" value="F:calcium ion binding"/>
    <property type="evidence" value="ECO:0007669"/>
    <property type="project" value="InterPro"/>
</dbReference>
<keyword evidence="4 18" id="KW-0812">Transmembrane</keyword>
<keyword evidence="11" id="KW-0914">Notch signaling pathway</keyword>
<evidence type="ECO:0000256" key="11">
    <source>
        <dbReference type="ARBA" id="ARBA00022976"/>
    </source>
</evidence>
<evidence type="ECO:0000256" key="10">
    <source>
        <dbReference type="ARBA" id="ARBA00022902"/>
    </source>
</evidence>
<evidence type="ECO:0000256" key="16">
    <source>
        <dbReference type="PROSITE-ProRule" id="PRU00076"/>
    </source>
</evidence>
<dbReference type="InterPro" id="IPR000742">
    <property type="entry name" value="EGF"/>
</dbReference>
<keyword evidence="14 16" id="KW-1015">Disulfide bond</keyword>
<dbReference type="SUPFAM" id="SSF57196">
    <property type="entry name" value="EGF/Laminin"/>
    <property type="match status" value="3"/>
</dbReference>
<dbReference type="InterPro" id="IPR001881">
    <property type="entry name" value="EGF-like_Ca-bd_dom"/>
</dbReference>
<dbReference type="Pfam" id="PF01414">
    <property type="entry name" value="DSL"/>
    <property type="match status" value="1"/>
</dbReference>
<dbReference type="SMART" id="SM00179">
    <property type="entry name" value="EGF_CA"/>
    <property type="match status" value="6"/>
</dbReference>